<name>T1ESN7_HELRO</name>
<dbReference type="InParanoid" id="T1ESN7"/>
<keyword evidence="5" id="KW-1185">Reference proteome</keyword>
<dbReference type="EMBL" id="KB097143">
    <property type="protein sequence ID" value="ESN98971.1"/>
    <property type="molecule type" value="Genomic_DNA"/>
</dbReference>
<dbReference type="Pfam" id="PF00576">
    <property type="entry name" value="Transthyretin"/>
    <property type="match status" value="1"/>
</dbReference>
<sequence length="235" mass="26227">MSELEVDALTDEQVLEKLVEYGERVETKERKLNEAQKQIHRKKLKHIEARKKMKREKAEKQSGNNRRKTIISKQAVSDEVLNIKSPNVNLLEPNNAVDDLNSTFVLSGDLQKHSQMLQISMSSPAKPINPKSPLALEVINSVTGCPFVGVEVSLYGLNRDGMWLQLAERITDESGMCPNIITRDLFTSGSYKINVNIAKCFGDASSTLKSIEIALNILAHKSYSVKPTISQAIVH</sequence>
<dbReference type="GeneID" id="20199587"/>
<feature type="domain" description="Transthyretin/hydroxyisourate hydrolase" evidence="2">
    <location>
        <begin position="136"/>
        <end position="226"/>
    </location>
</feature>
<reference evidence="5" key="1">
    <citation type="submission" date="2012-12" db="EMBL/GenBank/DDBJ databases">
        <authorList>
            <person name="Hellsten U."/>
            <person name="Grimwood J."/>
            <person name="Chapman J.A."/>
            <person name="Shapiro H."/>
            <person name="Aerts A."/>
            <person name="Otillar R.P."/>
            <person name="Terry A.Y."/>
            <person name="Boore J.L."/>
            <person name="Simakov O."/>
            <person name="Marletaz F."/>
            <person name="Cho S.-J."/>
            <person name="Edsinger-Gonzales E."/>
            <person name="Havlak P."/>
            <person name="Kuo D.-H."/>
            <person name="Larsson T."/>
            <person name="Lv J."/>
            <person name="Arendt D."/>
            <person name="Savage R."/>
            <person name="Osoegawa K."/>
            <person name="de Jong P."/>
            <person name="Lindberg D.R."/>
            <person name="Seaver E.C."/>
            <person name="Weisblat D.A."/>
            <person name="Putnam N.H."/>
            <person name="Grigoriev I.V."/>
            <person name="Rokhsar D.S."/>
        </authorList>
    </citation>
    <scope>NUCLEOTIDE SEQUENCE</scope>
</reference>
<evidence type="ECO:0000313" key="4">
    <source>
        <dbReference type="EnsemblMetazoa" id="HelroP162444"/>
    </source>
</evidence>
<protein>
    <recommendedName>
        <fullName evidence="2">Transthyretin/hydroxyisourate hydrolase domain-containing protein</fullName>
    </recommendedName>
</protein>
<dbReference type="Proteomes" id="UP000015101">
    <property type="component" value="Unassembled WGS sequence"/>
</dbReference>
<evidence type="ECO:0000256" key="1">
    <source>
        <dbReference type="SAM" id="Coils"/>
    </source>
</evidence>
<dbReference type="CTD" id="20199587"/>
<evidence type="ECO:0000259" key="2">
    <source>
        <dbReference type="Pfam" id="PF00576"/>
    </source>
</evidence>
<dbReference type="InterPro" id="IPR000895">
    <property type="entry name" value="Transthyretin/HIU_hydrolase"/>
</dbReference>
<dbReference type="AlphaFoldDB" id="T1ESN7"/>
<dbReference type="PRINTS" id="PR00189">
    <property type="entry name" value="TRNSTHYRETIN"/>
</dbReference>
<dbReference type="RefSeq" id="XP_009022893.1">
    <property type="nucleotide sequence ID" value="XM_009024645.1"/>
</dbReference>
<dbReference type="Gene3D" id="2.60.40.180">
    <property type="entry name" value="Transthyretin/hydroxyisourate hydrolase domain"/>
    <property type="match status" value="1"/>
</dbReference>
<reference evidence="3 5" key="2">
    <citation type="journal article" date="2013" name="Nature">
        <title>Insights into bilaterian evolution from three spiralian genomes.</title>
        <authorList>
            <person name="Simakov O."/>
            <person name="Marletaz F."/>
            <person name="Cho S.J."/>
            <person name="Edsinger-Gonzales E."/>
            <person name="Havlak P."/>
            <person name="Hellsten U."/>
            <person name="Kuo D.H."/>
            <person name="Larsson T."/>
            <person name="Lv J."/>
            <person name="Arendt D."/>
            <person name="Savage R."/>
            <person name="Osoegawa K."/>
            <person name="de Jong P."/>
            <person name="Grimwood J."/>
            <person name="Chapman J.A."/>
            <person name="Shapiro H."/>
            <person name="Aerts A."/>
            <person name="Otillar R.P."/>
            <person name="Terry A.Y."/>
            <person name="Boore J.L."/>
            <person name="Grigoriev I.V."/>
            <person name="Lindberg D.R."/>
            <person name="Seaver E.C."/>
            <person name="Weisblat D.A."/>
            <person name="Putnam N.H."/>
            <person name="Rokhsar D.S."/>
        </authorList>
    </citation>
    <scope>NUCLEOTIDE SEQUENCE</scope>
</reference>
<dbReference type="KEGG" id="hro:HELRODRAFT_162444"/>
<gene>
    <name evidence="4" type="primary">20199587</name>
    <name evidence="3" type="ORF">HELRODRAFT_162444</name>
</gene>
<evidence type="ECO:0000313" key="3">
    <source>
        <dbReference type="EMBL" id="ESN98971.1"/>
    </source>
</evidence>
<dbReference type="EnsemblMetazoa" id="HelroT162444">
    <property type="protein sequence ID" value="HelroP162444"/>
    <property type="gene ID" value="HelroG162444"/>
</dbReference>
<feature type="coiled-coil region" evidence="1">
    <location>
        <begin position="18"/>
        <end position="52"/>
    </location>
</feature>
<dbReference type="SUPFAM" id="SSF49472">
    <property type="entry name" value="Transthyretin (synonym: prealbumin)"/>
    <property type="match status" value="1"/>
</dbReference>
<accession>T1ESN7</accession>
<dbReference type="InterPro" id="IPR023416">
    <property type="entry name" value="Transthyretin/HIU_hydrolase_d"/>
</dbReference>
<reference evidence="4" key="3">
    <citation type="submission" date="2015-06" db="UniProtKB">
        <authorList>
            <consortium name="EnsemblMetazoa"/>
        </authorList>
    </citation>
    <scope>IDENTIFICATION</scope>
</reference>
<proteinExistence type="predicted"/>
<dbReference type="HOGENOM" id="CLU_1181339_0_0_1"/>
<dbReference type="InterPro" id="IPR036817">
    <property type="entry name" value="Transthyretin/HIU_hydrolase_sf"/>
</dbReference>
<evidence type="ECO:0000313" key="5">
    <source>
        <dbReference type="Proteomes" id="UP000015101"/>
    </source>
</evidence>
<organism evidence="4 5">
    <name type="scientific">Helobdella robusta</name>
    <name type="common">Californian leech</name>
    <dbReference type="NCBI Taxonomy" id="6412"/>
    <lineage>
        <taxon>Eukaryota</taxon>
        <taxon>Metazoa</taxon>
        <taxon>Spiralia</taxon>
        <taxon>Lophotrochozoa</taxon>
        <taxon>Annelida</taxon>
        <taxon>Clitellata</taxon>
        <taxon>Hirudinea</taxon>
        <taxon>Rhynchobdellida</taxon>
        <taxon>Glossiphoniidae</taxon>
        <taxon>Helobdella</taxon>
    </lineage>
</organism>
<keyword evidence="1" id="KW-0175">Coiled coil</keyword>
<dbReference type="OrthoDB" id="10265230at2759"/>
<dbReference type="EMBL" id="AMQM01001084">
    <property type="status" value="NOT_ANNOTATED_CDS"/>
    <property type="molecule type" value="Genomic_DNA"/>
</dbReference>